<evidence type="ECO:0000313" key="5">
    <source>
        <dbReference type="Proteomes" id="UP000663852"/>
    </source>
</evidence>
<evidence type="ECO:0000313" key="4">
    <source>
        <dbReference type="Proteomes" id="UP000663828"/>
    </source>
</evidence>
<keyword evidence="4" id="KW-1185">Reference proteome</keyword>
<keyword evidence="1" id="KW-0732">Signal</keyword>
<comment type="caution">
    <text evidence="2">The sequence shown here is derived from an EMBL/GenBank/DDBJ whole genome shotgun (WGS) entry which is preliminary data.</text>
</comment>
<dbReference type="EMBL" id="CAJNOR010004694">
    <property type="protein sequence ID" value="CAF1521588.1"/>
    <property type="molecule type" value="Genomic_DNA"/>
</dbReference>
<evidence type="ECO:0000256" key="1">
    <source>
        <dbReference type="SAM" id="SignalP"/>
    </source>
</evidence>
<feature type="signal peptide" evidence="1">
    <location>
        <begin position="1"/>
        <end position="18"/>
    </location>
</feature>
<dbReference type="EMBL" id="CAJNOJ010000186">
    <property type="protein sequence ID" value="CAF1261802.1"/>
    <property type="molecule type" value="Genomic_DNA"/>
</dbReference>
<sequence length="123" mass="13873">MQLLGVLVFLANLRLCMPYVRSTMYTSEEAWMRMFVQTRDNHGCDAIIPSCGPKGQCCDRHDECYKRHGCRANSWGWSWIPGVALFDSCARCNKAVLFCVTNIFVWPGPSECCGNGNCGHSRQ</sequence>
<feature type="chain" id="PRO_5036226859" evidence="1">
    <location>
        <begin position="19"/>
        <end position="123"/>
    </location>
</feature>
<protein>
    <submittedName>
        <fullName evidence="2">Uncharacterized protein</fullName>
    </submittedName>
</protein>
<evidence type="ECO:0000313" key="3">
    <source>
        <dbReference type="EMBL" id="CAF1521588.1"/>
    </source>
</evidence>
<dbReference type="Proteomes" id="UP000663852">
    <property type="component" value="Unassembled WGS sequence"/>
</dbReference>
<proteinExistence type="predicted"/>
<evidence type="ECO:0000313" key="2">
    <source>
        <dbReference type="EMBL" id="CAF1261802.1"/>
    </source>
</evidence>
<gene>
    <name evidence="2" type="ORF">EDS130_LOCUS28555</name>
    <name evidence="3" type="ORF">XAT740_LOCUS40836</name>
</gene>
<dbReference type="OrthoDB" id="9969907at2759"/>
<accession>A0A815AVI6</accession>
<dbReference type="AlphaFoldDB" id="A0A815AVI6"/>
<dbReference type="Proteomes" id="UP000663828">
    <property type="component" value="Unassembled WGS sequence"/>
</dbReference>
<organism evidence="2 5">
    <name type="scientific">Adineta ricciae</name>
    <name type="common">Rotifer</name>
    <dbReference type="NCBI Taxonomy" id="249248"/>
    <lineage>
        <taxon>Eukaryota</taxon>
        <taxon>Metazoa</taxon>
        <taxon>Spiralia</taxon>
        <taxon>Gnathifera</taxon>
        <taxon>Rotifera</taxon>
        <taxon>Eurotatoria</taxon>
        <taxon>Bdelloidea</taxon>
        <taxon>Adinetida</taxon>
        <taxon>Adinetidae</taxon>
        <taxon>Adineta</taxon>
    </lineage>
</organism>
<reference evidence="2" key="1">
    <citation type="submission" date="2021-02" db="EMBL/GenBank/DDBJ databases">
        <authorList>
            <person name="Nowell W R."/>
        </authorList>
    </citation>
    <scope>NUCLEOTIDE SEQUENCE</scope>
</reference>
<name>A0A815AVI6_ADIRI</name>